<dbReference type="PANTHER" id="PTHR43048:SF3">
    <property type="entry name" value="METHYLMALONYL-COA EPIMERASE, MITOCHONDRIAL"/>
    <property type="match status" value="1"/>
</dbReference>
<dbReference type="STRING" id="134849.SAMN05443668_103524"/>
<gene>
    <name evidence="3" type="ORF">SAMN05443668_103524</name>
</gene>
<accession>A0A1M7PNH6</accession>
<keyword evidence="1" id="KW-0479">Metal-binding</keyword>
<dbReference type="PROSITE" id="PS51819">
    <property type="entry name" value="VOC"/>
    <property type="match status" value="2"/>
</dbReference>
<evidence type="ECO:0000313" key="4">
    <source>
        <dbReference type="Proteomes" id="UP000184440"/>
    </source>
</evidence>
<dbReference type="Gene3D" id="3.10.180.10">
    <property type="entry name" value="2,3-Dihydroxybiphenyl 1,2-Dioxygenase, domain 1"/>
    <property type="match status" value="2"/>
</dbReference>
<dbReference type="AlphaFoldDB" id="A0A1M7PNH6"/>
<dbReference type="InterPro" id="IPR004360">
    <property type="entry name" value="Glyas_Fos-R_dOase_dom"/>
</dbReference>
<dbReference type="Pfam" id="PF00903">
    <property type="entry name" value="Glyoxalase"/>
    <property type="match status" value="2"/>
</dbReference>
<evidence type="ECO:0000313" key="3">
    <source>
        <dbReference type="EMBL" id="SHN18768.1"/>
    </source>
</evidence>
<dbReference type="EMBL" id="FRCS01000003">
    <property type="protein sequence ID" value="SHN18768.1"/>
    <property type="molecule type" value="Genomic_DNA"/>
</dbReference>
<protein>
    <submittedName>
        <fullName evidence="3">Catechol 2,3-dioxygenase</fullName>
    </submittedName>
</protein>
<dbReference type="Proteomes" id="UP000184440">
    <property type="component" value="Unassembled WGS sequence"/>
</dbReference>
<evidence type="ECO:0000259" key="2">
    <source>
        <dbReference type="PROSITE" id="PS51819"/>
    </source>
</evidence>
<name>A0A1M7PNH6_9ACTN</name>
<dbReference type="RefSeq" id="WP_073256648.1">
    <property type="nucleotide sequence ID" value="NZ_FRCS01000003.1"/>
</dbReference>
<feature type="domain" description="VOC" evidence="2">
    <location>
        <begin position="166"/>
        <end position="288"/>
    </location>
</feature>
<dbReference type="GO" id="GO:0004493">
    <property type="term" value="F:methylmalonyl-CoA epimerase activity"/>
    <property type="evidence" value="ECO:0007669"/>
    <property type="project" value="TreeGrafter"/>
</dbReference>
<dbReference type="GO" id="GO:0046872">
    <property type="term" value="F:metal ion binding"/>
    <property type="evidence" value="ECO:0007669"/>
    <property type="project" value="UniProtKB-KW"/>
</dbReference>
<keyword evidence="3" id="KW-0560">Oxidoreductase</keyword>
<feature type="domain" description="VOC" evidence="2">
    <location>
        <begin position="14"/>
        <end position="154"/>
    </location>
</feature>
<dbReference type="SUPFAM" id="SSF54593">
    <property type="entry name" value="Glyoxalase/Bleomycin resistance protein/Dihydroxybiphenyl dioxygenase"/>
    <property type="match status" value="2"/>
</dbReference>
<dbReference type="OrthoDB" id="317332at2"/>
<dbReference type="PANTHER" id="PTHR43048">
    <property type="entry name" value="METHYLMALONYL-COA EPIMERASE"/>
    <property type="match status" value="1"/>
</dbReference>
<dbReference type="GO" id="GO:0051213">
    <property type="term" value="F:dioxygenase activity"/>
    <property type="evidence" value="ECO:0007669"/>
    <property type="project" value="UniProtKB-KW"/>
</dbReference>
<organism evidence="3 4">
    <name type="scientific">Cryptosporangium aurantiacum</name>
    <dbReference type="NCBI Taxonomy" id="134849"/>
    <lineage>
        <taxon>Bacteria</taxon>
        <taxon>Bacillati</taxon>
        <taxon>Actinomycetota</taxon>
        <taxon>Actinomycetes</taxon>
        <taxon>Cryptosporangiales</taxon>
        <taxon>Cryptosporangiaceae</taxon>
        <taxon>Cryptosporangium</taxon>
    </lineage>
</organism>
<evidence type="ECO:0000256" key="1">
    <source>
        <dbReference type="ARBA" id="ARBA00022723"/>
    </source>
</evidence>
<reference evidence="3 4" key="1">
    <citation type="submission" date="2016-11" db="EMBL/GenBank/DDBJ databases">
        <authorList>
            <person name="Jaros S."/>
            <person name="Januszkiewicz K."/>
            <person name="Wedrychowicz H."/>
        </authorList>
    </citation>
    <scope>NUCLEOTIDE SEQUENCE [LARGE SCALE GENOMIC DNA]</scope>
    <source>
        <strain evidence="3 4">DSM 46144</strain>
    </source>
</reference>
<dbReference type="CDD" id="cd06587">
    <property type="entry name" value="VOC"/>
    <property type="match status" value="2"/>
</dbReference>
<dbReference type="InterPro" id="IPR029068">
    <property type="entry name" value="Glyas_Bleomycin-R_OHBP_Dase"/>
</dbReference>
<dbReference type="InterPro" id="IPR037523">
    <property type="entry name" value="VOC_core"/>
</dbReference>
<proteinExistence type="predicted"/>
<dbReference type="GO" id="GO:0046491">
    <property type="term" value="P:L-methylmalonyl-CoA metabolic process"/>
    <property type="evidence" value="ECO:0007669"/>
    <property type="project" value="TreeGrafter"/>
</dbReference>
<sequence length="300" mass="31467">MSVLTDTRAVLAHAALHCNLNTVDLPAAEAFYTEALGLLARMRSVSTSTDATPMGLGTDTASTTVFLYDHRGPRAAPALELVGWERPATAMAGPVERGFVALGFRVDALPATVARLQALGHTAEEIAPVRVQGVARSAVRLVDPDGVPVEVVAIPAGGTSDTDGAALAYTRLACADLERTIRWYRGVGFEVRARARATAALVLPEDPTFSLELTERPAPTGTARAANSQGLYRLALAVEDVTAAHALLAARGAVPDPVFIPMPDTPTGGFTVLFLADPDGTVVEFVERPRSAVRRPASPV</sequence>
<dbReference type="InterPro" id="IPR051785">
    <property type="entry name" value="MMCE/EMCE_epimerase"/>
</dbReference>
<keyword evidence="4" id="KW-1185">Reference proteome</keyword>
<keyword evidence="3" id="KW-0223">Dioxygenase</keyword>